<dbReference type="NCBIfam" id="TIGR03845">
    <property type="entry name" value="sulfopyru_alph"/>
    <property type="match status" value="1"/>
</dbReference>
<dbReference type="PANTHER" id="PTHR42818">
    <property type="entry name" value="SULFOPYRUVATE DECARBOXYLASE SUBUNIT ALPHA"/>
    <property type="match status" value="1"/>
</dbReference>
<dbReference type="eggNOG" id="arCOG01613">
    <property type="taxonomic scope" value="Archaea"/>
</dbReference>
<feature type="domain" description="Thiamine pyrophosphate enzyme TPP-binding" evidence="7">
    <location>
        <begin position="221"/>
        <end position="295"/>
    </location>
</feature>
<evidence type="ECO:0000256" key="4">
    <source>
        <dbReference type="ARBA" id="ARBA00023239"/>
    </source>
</evidence>
<dbReference type="HOGENOM" id="CLU_042853_0_0_2"/>
<evidence type="ECO:0000313" key="10">
    <source>
        <dbReference type="Proteomes" id="UP000002613"/>
    </source>
</evidence>
<dbReference type="Gene3D" id="3.40.50.970">
    <property type="match status" value="1"/>
</dbReference>
<dbReference type="InterPro" id="IPR051818">
    <property type="entry name" value="TPP_dependent_decarboxylase"/>
</dbReference>
<dbReference type="PANTHER" id="PTHR42818:SF1">
    <property type="entry name" value="SULFOPYRUVATE DECARBOXYLASE"/>
    <property type="match status" value="1"/>
</dbReference>
<keyword evidence="3" id="KW-0786">Thiamine pyrophosphate</keyword>
<dbReference type="InterPro" id="IPR012001">
    <property type="entry name" value="Thiamin_PyroP_enz_TPP-bd_dom"/>
</dbReference>
<dbReference type="GO" id="GO:0030976">
    <property type="term" value="F:thiamine pyrophosphate binding"/>
    <property type="evidence" value="ECO:0007669"/>
    <property type="project" value="InterPro"/>
</dbReference>
<dbReference type="OrthoDB" id="77140at2157"/>
<keyword evidence="1" id="KW-0174">Coenzyme M biosynthesis</keyword>
<dbReference type="SUPFAM" id="SSF52518">
    <property type="entry name" value="Thiamin diphosphate-binding fold (THDP-binding)"/>
    <property type="match status" value="2"/>
</dbReference>
<dbReference type="eggNOG" id="arCOG01614">
    <property type="taxonomic scope" value="Archaea"/>
</dbReference>
<dbReference type="Pfam" id="PF02776">
    <property type="entry name" value="TPP_enzyme_N"/>
    <property type="match status" value="1"/>
</dbReference>
<name>D3RXE6_FERPA</name>
<evidence type="ECO:0000256" key="2">
    <source>
        <dbReference type="ARBA" id="ARBA00022793"/>
    </source>
</evidence>
<dbReference type="InterPro" id="IPR022502">
    <property type="entry name" value="Sulfopyruvate_deCO2ase_alpha"/>
</dbReference>
<dbReference type="KEGG" id="fpl:Ferp_0997"/>
<evidence type="ECO:0000259" key="7">
    <source>
        <dbReference type="Pfam" id="PF02775"/>
    </source>
</evidence>
<keyword evidence="4" id="KW-0456">Lyase</keyword>
<dbReference type="AlphaFoldDB" id="D3RXE6"/>
<dbReference type="InterPro" id="IPR011766">
    <property type="entry name" value="TPP_enzyme_TPP-bd"/>
</dbReference>
<dbReference type="GO" id="GO:0019295">
    <property type="term" value="P:coenzyme M biosynthetic process"/>
    <property type="evidence" value="ECO:0007669"/>
    <property type="project" value="UniProtKB-KW"/>
</dbReference>
<gene>
    <name evidence="9" type="ordered locus">Ferp_0997</name>
</gene>
<dbReference type="EC" id="4.1.1.79" evidence="5"/>
<dbReference type="STRING" id="589924.Ferp_0997"/>
<proteinExistence type="predicted"/>
<dbReference type="GO" id="GO:0050545">
    <property type="term" value="F:sulfopyruvate decarboxylase activity"/>
    <property type="evidence" value="ECO:0007669"/>
    <property type="project" value="UniProtKB-EC"/>
</dbReference>
<evidence type="ECO:0000256" key="3">
    <source>
        <dbReference type="ARBA" id="ARBA00023052"/>
    </source>
</evidence>
<accession>D3RXE6</accession>
<keyword evidence="10" id="KW-1185">Reference proteome</keyword>
<organism evidence="9 10">
    <name type="scientific">Ferroglobus placidus (strain DSM 10642 / AEDII12DO)</name>
    <dbReference type="NCBI Taxonomy" id="589924"/>
    <lineage>
        <taxon>Archaea</taxon>
        <taxon>Methanobacteriati</taxon>
        <taxon>Methanobacteriota</taxon>
        <taxon>Archaeoglobi</taxon>
        <taxon>Archaeoglobales</taxon>
        <taxon>Archaeoglobaceae</taxon>
        <taxon>Ferroglobus</taxon>
    </lineage>
</organism>
<dbReference type="EMBL" id="CP001899">
    <property type="protein sequence ID" value="ADC65159.1"/>
    <property type="molecule type" value="Genomic_DNA"/>
</dbReference>
<dbReference type="Pfam" id="PF02775">
    <property type="entry name" value="TPP_enzyme_C"/>
    <property type="match status" value="1"/>
</dbReference>
<evidence type="ECO:0000256" key="5">
    <source>
        <dbReference type="ARBA" id="ARBA00038875"/>
    </source>
</evidence>
<dbReference type="Proteomes" id="UP000002613">
    <property type="component" value="Chromosome"/>
</dbReference>
<dbReference type="PaxDb" id="589924-Ferp_0997"/>
<evidence type="ECO:0000256" key="1">
    <source>
        <dbReference type="ARBA" id="ARBA00022545"/>
    </source>
</evidence>
<comment type="catalytic activity">
    <reaction evidence="6">
        <text>3-sulfopyruvate + H(+) = sulfoacetaldehyde + CO2</text>
        <dbReference type="Rhea" id="RHEA:20948"/>
        <dbReference type="ChEBI" id="CHEBI:15378"/>
        <dbReference type="ChEBI" id="CHEBI:16526"/>
        <dbReference type="ChEBI" id="CHEBI:57940"/>
        <dbReference type="ChEBI" id="CHEBI:58246"/>
        <dbReference type="EC" id="4.1.1.79"/>
    </reaction>
</comment>
<evidence type="ECO:0000256" key="6">
    <source>
        <dbReference type="ARBA" id="ARBA00048551"/>
    </source>
</evidence>
<protein>
    <recommendedName>
        <fullName evidence="5">sulfopyruvate decarboxylase</fullName>
        <ecNumber evidence="5">4.1.1.79</ecNumber>
    </recommendedName>
</protein>
<reference evidence="10" key="1">
    <citation type="submission" date="2010-02" db="EMBL/GenBank/DDBJ databases">
        <title>Complete sequence of Ferroglobus placidus DSM 10642.</title>
        <authorList>
            <consortium name="US DOE Joint Genome Institute"/>
            <person name="Lucas S."/>
            <person name="Copeland A."/>
            <person name="Lapidus A."/>
            <person name="Cheng J.-F."/>
            <person name="Bruce D."/>
            <person name="Goodwin L."/>
            <person name="Pitluck S."/>
            <person name="Saunders E."/>
            <person name="Brettin T."/>
            <person name="Detter J.C."/>
            <person name="Han C."/>
            <person name="Tapia R."/>
            <person name="Larimer F."/>
            <person name="Land M."/>
            <person name="Hauser L."/>
            <person name="Kyrpides N."/>
            <person name="Ivanova N."/>
            <person name="Holmes D."/>
            <person name="Lovley D."/>
            <person name="Kyrpides N."/>
            <person name="Anderson I.J."/>
            <person name="Woyke T."/>
        </authorList>
    </citation>
    <scope>NUCLEOTIDE SEQUENCE [LARGE SCALE GENOMIC DNA]</scope>
    <source>
        <strain evidence="10">DSM 10642 / AEDII12DO</strain>
    </source>
</reference>
<dbReference type="CDD" id="cd07035">
    <property type="entry name" value="TPP_PYR_POX_like"/>
    <property type="match status" value="1"/>
</dbReference>
<evidence type="ECO:0000313" key="9">
    <source>
        <dbReference type="EMBL" id="ADC65159.1"/>
    </source>
</evidence>
<keyword evidence="2" id="KW-0210">Decarboxylase</keyword>
<sequence length="360" mass="40012">MIEEEFLKTLEKAKIDYVLTLPCERVKKLISLLPSKFEIVNLSREEEGVGISAGLYMGGKKPAMLIQSSGFGNCVNALMSLTKCYELPLPILISWRGVYGEKIEAQKPLGERLPRVLEALDIEFVVFDGKNFDEVENAIKESFEEEKIVAVLLRPDVWSEAEDFYFERPKVKRKEVRVEECEAKMTRFELLKTIKEELEGKIVVSNIGYPSRELYHVLDQPTNFYMLGSMGLASSIALGVALTGKEVISIDGDGSILMNPSTLFTAGSVDVDLKILAVDNAAYGSTGNQPTASVKADLQLLAISAAFEKTFRANGEEVKEMLKEGGKVFIHFIAKPGNAKVPTIPMKAVEIKERFMEAIR</sequence>
<dbReference type="RefSeq" id="WP_012965502.1">
    <property type="nucleotide sequence ID" value="NC_013849.1"/>
</dbReference>
<evidence type="ECO:0000259" key="8">
    <source>
        <dbReference type="Pfam" id="PF02776"/>
    </source>
</evidence>
<dbReference type="InterPro" id="IPR029061">
    <property type="entry name" value="THDP-binding"/>
</dbReference>
<reference evidence="9 10" key="2">
    <citation type="journal article" date="2011" name="Stand. Genomic Sci.">
        <title>Complete genome sequence of Ferroglobus placidus AEDII12DO.</title>
        <authorList>
            <person name="Anderson I."/>
            <person name="Risso C."/>
            <person name="Holmes D."/>
            <person name="Lucas S."/>
            <person name="Copeland A."/>
            <person name="Lapidus A."/>
            <person name="Cheng J.F."/>
            <person name="Bruce D."/>
            <person name="Goodwin L."/>
            <person name="Pitluck S."/>
            <person name="Saunders E."/>
            <person name="Brettin T."/>
            <person name="Detter J.C."/>
            <person name="Han C."/>
            <person name="Tapia R."/>
            <person name="Larimer F."/>
            <person name="Land M."/>
            <person name="Hauser L."/>
            <person name="Woyke T."/>
            <person name="Lovley D."/>
            <person name="Kyrpides N."/>
            <person name="Ivanova N."/>
        </authorList>
    </citation>
    <scope>NUCLEOTIDE SEQUENCE [LARGE SCALE GENOMIC DNA]</scope>
    <source>
        <strain evidence="10">DSM 10642 / AEDII12DO</strain>
    </source>
</reference>
<dbReference type="GeneID" id="8778507"/>
<feature type="domain" description="Thiamine pyrophosphate enzyme N-terminal TPP-binding" evidence="8">
    <location>
        <begin position="5"/>
        <end position="102"/>
    </location>
</feature>